<protein>
    <submittedName>
        <fullName evidence="5">Putative transcriptional regulator</fullName>
    </submittedName>
</protein>
<reference evidence="6" key="1">
    <citation type="submission" date="2009-09" db="EMBL/GenBank/DDBJ databases">
        <title>The complete genome of Nakamurella multipartita DSM 44233.</title>
        <authorList>
            <consortium name="US DOE Joint Genome Institute (JGI-PGF)"/>
            <person name="Lucas S."/>
            <person name="Copeland A."/>
            <person name="Lapidus A."/>
            <person name="Glavina del Rio T."/>
            <person name="Dalin E."/>
            <person name="Tice H."/>
            <person name="Bruce D."/>
            <person name="Goodwin L."/>
            <person name="Pitluck S."/>
            <person name="Kyrpides N."/>
            <person name="Mavromatis K."/>
            <person name="Ivanova N."/>
            <person name="Ovchinnikova G."/>
            <person name="Sims D."/>
            <person name="Meincke L."/>
            <person name="Brettin T."/>
            <person name="Detter J.C."/>
            <person name="Han C."/>
            <person name="Larimer F."/>
            <person name="Land M."/>
            <person name="Hauser L."/>
            <person name="Markowitz V."/>
            <person name="Cheng J.-F."/>
            <person name="Hugenholtz P."/>
            <person name="Woyke T."/>
            <person name="Wu D."/>
            <person name="Klenk H.-P."/>
            <person name="Eisen J.A."/>
        </authorList>
    </citation>
    <scope>NUCLEOTIDE SEQUENCE [LARGE SCALE GENOMIC DNA]</scope>
    <source>
        <strain evidence="6">ATCC 700099 / DSM 44233 / CIP 104796 / JCM 9543 / NBRC 105858 / Y-104</strain>
    </source>
</reference>
<dbReference type="InterPro" id="IPR036388">
    <property type="entry name" value="WH-like_DNA-bd_sf"/>
</dbReference>
<evidence type="ECO:0000313" key="5">
    <source>
        <dbReference type="EMBL" id="ACV78652.1"/>
    </source>
</evidence>
<feature type="domain" description="HTH deoR-type" evidence="4">
    <location>
        <begin position="21"/>
        <end position="76"/>
    </location>
</feature>
<dbReference type="InterPro" id="IPR050313">
    <property type="entry name" value="Carb_Metab_HTH_regulators"/>
</dbReference>
<keyword evidence="6" id="KW-1185">Reference proteome</keyword>
<dbReference type="PANTHER" id="PTHR30363">
    <property type="entry name" value="HTH-TYPE TRANSCRIPTIONAL REGULATOR SRLR-RELATED"/>
    <property type="match status" value="1"/>
</dbReference>
<dbReference type="eggNOG" id="COG2345">
    <property type="taxonomic scope" value="Bacteria"/>
</dbReference>
<reference evidence="5 6" key="2">
    <citation type="journal article" date="2010" name="Stand. Genomic Sci.">
        <title>Complete genome sequence of Nakamurella multipartita type strain (Y-104).</title>
        <authorList>
            <person name="Tice H."/>
            <person name="Mayilraj S."/>
            <person name="Sims D."/>
            <person name="Lapidus A."/>
            <person name="Nolan M."/>
            <person name="Lucas S."/>
            <person name="Glavina Del Rio T."/>
            <person name="Copeland A."/>
            <person name="Cheng J.F."/>
            <person name="Meincke L."/>
            <person name="Bruce D."/>
            <person name="Goodwin L."/>
            <person name="Pitluck S."/>
            <person name="Ivanova N."/>
            <person name="Mavromatis K."/>
            <person name="Ovchinnikova G."/>
            <person name="Pati A."/>
            <person name="Chen A."/>
            <person name="Palaniappan K."/>
            <person name="Land M."/>
            <person name="Hauser L."/>
            <person name="Chang Y.J."/>
            <person name="Jeffries C.D."/>
            <person name="Detter J.C."/>
            <person name="Brettin T."/>
            <person name="Rohde M."/>
            <person name="Goker M."/>
            <person name="Bristow J."/>
            <person name="Eisen J.A."/>
            <person name="Markowitz V."/>
            <person name="Hugenholtz P."/>
            <person name="Kyrpides N.C."/>
            <person name="Klenk H.P."/>
            <person name="Chen F."/>
        </authorList>
    </citation>
    <scope>NUCLEOTIDE SEQUENCE [LARGE SCALE GENOMIC DNA]</scope>
    <source>
        <strain evidence="6">ATCC 700099 / DSM 44233 / CIP 104796 / JCM 9543 / NBRC 105858 / Y-104</strain>
    </source>
</reference>
<dbReference type="EMBL" id="CP001737">
    <property type="protein sequence ID" value="ACV78652.1"/>
    <property type="molecule type" value="Genomic_DNA"/>
</dbReference>
<proteinExistence type="predicted"/>
<organism evidence="5 6">
    <name type="scientific">Nakamurella multipartita (strain ATCC 700099 / DSM 44233 / CIP 104796 / JCM 9543 / NBRC 105858 / Y-104)</name>
    <name type="common">Microsphaera multipartita</name>
    <dbReference type="NCBI Taxonomy" id="479431"/>
    <lineage>
        <taxon>Bacteria</taxon>
        <taxon>Bacillati</taxon>
        <taxon>Actinomycetota</taxon>
        <taxon>Actinomycetes</taxon>
        <taxon>Nakamurellales</taxon>
        <taxon>Nakamurellaceae</taxon>
        <taxon>Nakamurella</taxon>
    </lineage>
</organism>
<dbReference type="HOGENOM" id="CLU_078469_0_0_11"/>
<gene>
    <name evidence="5" type="ordered locus">Namu_2275</name>
</gene>
<evidence type="ECO:0000256" key="1">
    <source>
        <dbReference type="ARBA" id="ARBA00023015"/>
    </source>
</evidence>
<dbReference type="Gene3D" id="1.10.10.10">
    <property type="entry name" value="Winged helix-like DNA-binding domain superfamily/Winged helix DNA-binding domain"/>
    <property type="match status" value="1"/>
</dbReference>
<dbReference type="AlphaFoldDB" id="C8XK90"/>
<dbReference type="RefSeq" id="WP_015747542.1">
    <property type="nucleotide sequence ID" value="NC_013235.1"/>
</dbReference>
<dbReference type="GO" id="GO:0003700">
    <property type="term" value="F:DNA-binding transcription factor activity"/>
    <property type="evidence" value="ECO:0007669"/>
    <property type="project" value="InterPro"/>
</dbReference>
<dbReference type="PROSITE" id="PS51000">
    <property type="entry name" value="HTH_DEOR_2"/>
    <property type="match status" value="1"/>
</dbReference>
<keyword evidence="2" id="KW-0804">Transcription</keyword>
<dbReference type="InterPro" id="IPR001034">
    <property type="entry name" value="DeoR_HTH"/>
</dbReference>
<dbReference type="STRING" id="479431.Namu_2275"/>
<dbReference type="KEGG" id="nml:Namu_2275"/>
<feature type="region of interest" description="Disordered" evidence="3">
    <location>
        <begin position="1"/>
        <end position="22"/>
    </location>
</feature>
<dbReference type="Pfam" id="PF13412">
    <property type="entry name" value="HTH_24"/>
    <property type="match status" value="1"/>
</dbReference>
<dbReference type="OrthoDB" id="3375207at2"/>
<dbReference type="InterPro" id="IPR036390">
    <property type="entry name" value="WH_DNA-bd_sf"/>
</dbReference>
<dbReference type="SUPFAM" id="SSF46785">
    <property type="entry name" value="Winged helix' DNA-binding domain"/>
    <property type="match status" value="1"/>
</dbReference>
<dbReference type="PANTHER" id="PTHR30363:SF28">
    <property type="entry name" value="TRANSCRIPTIONAL REGULATORY PROTEIN-RELATED"/>
    <property type="match status" value="1"/>
</dbReference>
<keyword evidence="1" id="KW-0805">Transcription regulation</keyword>
<evidence type="ECO:0000259" key="4">
    <source>
        <dbReference type="PROSITE" id="PS51000"/>
    </source>
</evidence>
<dbReference type="CDD" id="cd00090">
    <property type="entry name" value="HTH_ARSR"/>
    <property type="match status" value="1"/>
</dbReference>
<dbReference type="InParanoid" id="C8XK90"/>
<evidence type="ECO:0000256" key="3">
    <source>
        <dbReference type="SAM" id="MobiDB-lite"/>
    </source>
</evidence>
<accession>C8XK90</accession>
<evidence type="ECO:0000313" key="6">
    <source>
        <dbReference type="Proteomes" id="UP000002218"/>
    </source>
</evidence>
<dbReference type="InterPro" id="IPR011991">
    <property type="entry name" value="ArsR-like_HTH"/>
</dbReference>
<dbReference type="Proteomes" id="UP000002218">
    <property type="component" value="Chromosome"/>
</dbReference>
<evidence type="ECO:0000256" key="2">
    <source>
        <dbReference type="ARBA" id="ARBA00023163"/>
    </source>
</evidence>
<name>C8XK90_NAKMY</name>
<sequence length="237" mass="25256">MKTAAALDGALEAPSTNDRGEGRTREAVIQLLLADGPITAADLAARLGISPAAVRRHLDQLLAEGAVRSREASARGQRGRGRPARSYLLTDVGRERLPHQYDDLAVQALEYLQQVAGPESVSEFARRRAEAIVEPFTDRLEAAPDLATRAGVLAEALTAAGFSASLEQVGVGQQLCQHHCPVGHVAAKYPQLCEEEMAVFTRALGSYAQRLATIARGDPVCTTFIPLATISPHRSSA</sequence>